<gene>
    <name evidence="1" type="ordered locus">BamMC406_5736</name>
</gene>
<protein>
    <submittedName>
        <fullName evidence="1">Uncharacterized protein</fullName>
    </submittedName>
</protein>
<dbReference type="Proteomes" id="UP000001680">
    <property type="component" value="Chromosome 3"/>
</dbReference>
<dbReference type="KEGG" id="bac:BamMC406_5736"/>
<dbReference type="RefSeq" id="WP_012372104.1">
    <property type="nucleotide sequence ID" value="NC_010557.1"/>
</dbReference>
<dbReference type="OrthoDB" id="6903468at2"/>
<dbReference type="EMBL" id="CP001027">
    <property type="protein sequence ID" value="ACB68178.1"/>
    <property type="molecule type" value="Genomic_DNA"/>
</dbReference>
<name>B1Z5Y2_BURA4</name>
<dbReference type="HOGENOM" id="CLU_164044_0_0_4"/>
<evidence type="ECO:0000313" key="1">
    <source>
        <dbReference type="EMBL" id="ACB68178.1"/>
    </source>
</evidence>
<reference evidence="2" key="1">
    <citation type="submission" date="2008-04" db="EMBL/GenBank/DDBJ databases">
        <title>Complete sequence of chromosome 3 of Burkholderia ambifaria MC40-6.</title>
        <authorList>
            <person name="Copeland A."/>
            <person name="Lucas S."/>
            <person name="Lapidus A."/>
            <person name="Glavina del Rio T."/>
            <person name="Dalin E."/>
            <person name="Tice H."/>
            <person name="Pitluck S."/>
            <person name="Chain P."/>
            <person name="Malfatti S."/>
            <person name="Shin M."/>
            <person name="Vergez L."/>
            <person name="Lang D."/>
            <person name="Schmutz J."/>
            <person name="Larimer F."/>
            <person name="Land M."/>
            <person name="Hauser L."/>
            <person name="Kyrpides N."/>
            <person name="Lykidis A."/>
            <person name="Ramette A."/>
            <person name="Konstantinidis K."/>
            <person name="Tiedje J."/>
            <person name="Richardson P."/>
        </authorList>
    </citation>
    <scope>NUCLEOTIDE SEQUENCE [LARGE SCALE GENOMIC DNA]</scope>
    <source>
        <strain evidence="2">MC40-6</strain>
    </source>
</reference>
<accession>B1Z5Y2</accession>
<organism evidence="1 2">
    <name type="scientific">Burkholderia ambifaria (strain MC40-6)</name>
    <dbReference type="NCBI Taxonomy" id="398577"/>
    <lineage>
        <taxon>Bacteria</taxon>
        <taxon>Pseudomonadati</taxon>
        <taxon>Pseudomonadota</taxon>
        <taxon>Betaproteobacteria</taxon>
        <taxon>Burkholderiales</taxon>
        <taxon>Burkholderiaceae</taxon>
        <taxon>Burkholderia</taxon>
        <taxon>Burkholderia cepacia complex</taxon>
    </lineage>
</organism>
<sequence>MAATIDEENGHASWQGAAVTNAHLLEMDAVLSAPGFFDFLGDLDCDRALASRDAEPFDARWMAAFDEVDGEPGAPLDKQAVDALREKAFRLAFRASGNANIAACVSDDIELIARSRSSGRTDGWPTEILWDAYRNGRFPC</sequence>
<evidence type="ECO:0000313" key="2">
    <source>
        <dbReference type="Proteomes" id="UP000001680"/>
    </source>
</evidence>
<dbReference type="AlphaFoldDB" id="B1Z5Y2"/>
<proteinExistence type="predicted"/>